<keyword evidence="2" id="KW-1185">Reference proteome</keyword>
<dbReference type="AlphaFoldDB" id="A0A2U8I7N7"/>
<evidence type="ECO:0000313" key="2">
    <source>
        <dbReference type="Proteomes" id="UP000261875"/>
    </source>
</evidence>
<evidence type="ECO:0000313" key="1">
    <source>
        <dbReference type="EMBL" id="AWK13944.1"/>
    </source>
</evidence>
<accession>A0A2U8I7N7</accession>
<dbReference type="Proteomes" id="UP000261875">
    <property type="component" value="Chromosome"/>
</dbReference>
<proteinExistence type="predicted"/>
<dbReference type="EMBL" id="CP021659">
    <property type="protein sequence ID" value="AWK13944.1"/>
    <property type="molecule type" value="Genomic_DNA"/>
</dbReference>
<protein>
    <submittedName>
        <fullName evidence="1">Uncharacterized protein</fullName>
    </submittedName>
</protein>
<dbReference type="RefSeq" id="WP_072551027.1">
    <property type="nucleotide sequence ID" value="NZ_FQSP02000048.1"/>
</dbReference>
<dbReference type="STRING" id="1878942.GCA_900128755_00342"/>
<dbReference type="KEGG" id="fsm:CCS41_04780"/>
<name>A0A2U8I7N7_9GAMM</name>
<sequence>MQVLGDDPIEDFLKFLKDHQQQDMTNRIRTWMLKAKNRQEKSDATLWINTLQILNQTLQDENILNQVRLDTIKLLDDEKVWGYCTTAISDRIQEVVTTLNSHEENLLTRVPKTIRTIAKAYAQELVIKYEFGNIHTAQKLLLEIKDLISFPPDP</sequence>
<organism evidence="1 2">
    <name type="scientific">Candidatus Fukatsuia symbiotica</name>
    <dbReference type="NCBI Taxonomy" id="1878942"/>
    <lineage>
        <taxon>Bacteria</taxon>
        <taxon>Pseudomonadati</taxon>
        <taxon>Pseudomonadota</taxon>
        <taxon>Gammaproteobacteria</taxon>
        <taxon>Enterobacterales</taxon>
        <taxon>Yersiniaceae</taxon>
        <taxon>Candidatus Fukatsuia</taxon>
    </lineage>
</organism>
<gene>
    <name evidence="1" type="ORF">CCS41_04780</name>
</gene>
<reference evidence="1 2" key="1">
    <citation type="submission" date="2017-05" db="EMBL/GenBank/DDBJ databases">
        <title>Genome sequence of Candidatus Fukatsuia symbiotica and Candidatus Hamiltonella defensa from Acyrthosiphon pisum strain 5D.</title>
        <authorList>
            <person name="Patel V.A."/>
            <person name="Chevignon G."/>
            <person name="Russell J.A."/>
            <person name="Oliver K.M."/>
        </authorList>
    </citation>
    <scope>NUCLEOTIDE SEQUENCE [LARGE SCALE GENOMIC DNA]</scope>
    <source>
        <strain evidence="1 2">5D</strain>
    </source>
</reference>